<evidence type="ECO:0000313" key="6">
    <source>
        <dbReference type="EMBL" id="OQE30119.1"/>
    </source>
</evidence>
<dbReference type="GO" id="GO:0034354">
    <property type="term" value="P:'de novo' NAD+ biosynthetic process from L-tryptophan"/>
    <property type="evidence" value="ECO:0007669"/>
    <property type="project" value="TreeGrafter"/>
</dbReference>
<accession>A0A1V6TW93</accession>
<dbReference type="GO" id="GO:0019441">
    <property type="term" value="P:L-tryptophan catabolic process to kynurenine"/>
    <property type="evidence" value="ECO:0007669"/>
    <property type="project" value="UniProtKB-UniRule"/>
</dbReference>
<dbReference type="GO" id="GO:0033754">
    <property type="term" value="F:indoleamine 2,3-dioxygenase activity"/>
    <property type="evidence" value="ECO:0007669"/>
    <property type="project" value="UniProtKB-EC"/>
</dbReference>
<keyword evidence="7" id="KW-1185">Reference proteome</keyword>
<evidence type="ECO:0000256" key="2">
    <source>
        <dbReference type="ARBA" id="ARBA00022723"/>
    </source>
</evidence>
<gene>
    <name evidence="6" type="ORF">PENSTE_c002G10443</name>
</gene>
<organism evidence="6 7">
    <name type="scientific">Penicillium steckii</name>
    <dbReference type="NCBI Taxonomy" id="303698"/>
    <lineage>
        <taxon>Eukaryota</taxon>
        <taxon>Fungi</taxon>
        <taxon>Dikarya</taxon>
        <taxon>Ascomycota</taxon>
        <taxon>Pezizomycotina</taxon>
        <taxon>Eurotiomycetes</taxon>
        <taxon>Eurotiomycetidae</taxon>
        <taxon>Eurotiales</taxon>
        <taxon>Aspergillaceae</taxon>
        <taxon>Penicillium</taxon>
    </lineage>
</organism>
<keyword evidence="5" id="KW-0223">Dioxygenase</keyword>
<comment type="catalytic activity">
    <reaction evidence="5">
        <text>L-tryptophan + O2 = N-formyl-L-kynurenine</text>
        <dbReference type="Rhea" id="RHEA:24536"/>
        <dbReference type="ChEBI" id="CHEBI:15379"/>
        <dbReference type="ChEBI" id="CHEBI:57912"/>
        <dbReference type="ChEBI" id="CHEBI:58629"/>
    </reaction>
</comment>
<dbReference type="Proteomes" id="UP000191285">
    <property type="component" value="Unassembled WGS sequence"/>
</dbReference>
<sequence>MTRFCDINLDDYCLSAVSGFLPERPPVERLPNPYYDLWEDICCDLPLLITSERLKDKLESLPLLSTALLNTKEEWRRAYVVLSFLSQGYIWNGNPPRRKLPVAIAVPLRKVSEYLAIQPCGTFAAYCLWNIGYSPTIGNPRLNPDDFVSLCKFTDSKEEEWFYVVSVAIEAQGGRLIPKMLDAIDAVEENDTSRVRSFLEAFVACVDGMIITLDRLDENLSREFFYHRLRPYLRGSKNMTKSGLPDGVFYPRCQCGGEEGEWLAHSGGSNAQSSFIQLMDIIMGIEQDGDFIKDMRNYMPGPHREFLELMKGASNLRPYVLSLENDLNVRRLYDEAILRLTALRDCHLRVVARYILIPAGKDLPTKGGHMPLQEPGRGTGGTDMMKFLRTTRDTTKSACCEHYKGSNPVQAASIICKTCGPRPTEQTAHL</sequence>
<dbReference type="Pfam" id="PF01231">
    <property type="entry name" value="IDO"/>
    <property type="match status" value="1"/>
</dbReference>
<dbReference type="EMBL" id="MLKD01000002">
    <property type="protein sequence ID" value="OQE30119.1"/>
    <property type="molecule type" value="Genomic_DNA"/>
</dbReference>
<keyword evidence="3 4" id="KW-0408">Iron</keyword>
<feature type="binding site" description="proximal binding residue" evidence="4">
    <location>
        <position position="347"/>
    </location>
    <ligand>
        <name>heme b</name>
        <dbReference type="ChEBI" id="CHEBI:60344"/>
    </ligand>
    <ligandPart>
        <name>Fe</name>
        <dbReference type="ChEBI" id="CHEBI:18248"/>
    </ligandPart>
</feature>
<dbReference type="AlphaFoldDB" id="A0A1V6TW93"/>
<evidence type="ECO:0000256" key="4">
    <source>
        <dbReference type="PIRSR" id="PIRSR600898-1"/>
    </source>
</evidence>
<dbReference type="GO" id="GO:0005737">
    <property type="term" value="C:cytoplasm"/>
    <property type="evidence" value="ECO:0007669"/>
    <property type="project" value="TreeGrafter"/>
</dbReference>
<dbReference type="OrthoDB" id="540174at2759"/>
<keyword evidence="2 4" id="KW-0479">Metal-binding</keyword>
<evidence type="ECO:0000256" key="5">
    <source>
        <dbReference type="RuleBase" id="RU369119"/>
    </source>
</evidence>
<evidence type="ECO:0000313" key="7">
    <source>
        <dbReference type="Proteomes" id="UP000191285"/>
    </source>
</evidence>
<dbReference type="GO" id="GO:0020037">
    <property type="term" value="F:heme binding"/>
    <property type="evidence" value="ECO:0007669"/>
    <property type="project" value="UniProtKB-UniRule"/>
</dbReference>
<proteinExistence type="inferred from homology"/>
<dbReference type="InterPro" id="IPR037217">
    <property type="entry name" value="Trp/Indoleamine_2_3_dOase-like"/>
</dbReference>
<comment type="caution">
    <text evidence="6">The sequence shown here is derived from an EMBL/GenBank/DDBJ whole genome shotgun (WGS) entry which is preliminary data.</text>
</comment>
<dbReference type="STRING" id="303698.A0A1V6TW93"/>
<dbReference type="SUPFAM" id="SSF140959">
    <property type="entry name" value="Indolic compounds 2,3-dioxygenase-like"/>
    <property type="match status" value="1"/>
</dbReference>
<dbReference type="Gene3D" id="1.20.58.480">
    <property type="match status" value="1"/>
</dbReference>
<comment type="similarity">
    <text evidence="1 5">Belongs to the indoleamine 2,3-dioxygenase family.</text>
</comment>
<dbReference type="PANTHER" id="PTHR28657">
    <property type="entry name" value="INDOLEAMINE 2,3-DIOXYGENASE"/>
    <property type="match status" value="1"/>
</dbReference>
<dbReference type="GO" id="GO:0046872">
    <property type="term" value="F:metal ion binding"/>
    <property type="evidence" value="ECO:0007669"/>
    <property type="project" value="UniProtKB-UniRule"/>
</dbReference>
<reference evidence="7" key="1">
    <citation type="journal article" date="2017" name="Nat. Microbiol.">
        <title>Global analysis of biosynthetic gene clusters reveals vast potential of secondary metabolite production in Penicillium species.</title>
        <authorList>
            <person name="Nielsen J.C."/>
            <person name="Grijseels S."/>
            <person name="Prigent S."/>
            <person name="Ji B."/>
            <person name="Dainat J."/>
            <person name="Nielsen K.F."/>
            <person name="Frisvad J.C."/>
            <person name="Workman M."/>
            <person name="Nielsen J."/>
        </authorList>
    </citation>
    <scope>NUCLEOTIDE SEQUENCE [LARGE SCALE GENOMIC DNA]</scope>
    <source>
        <strain evidence="7">IBT 24891</strain>
    </source>
</reference>
<evidence type="ECO:0000256" key="1">
    <source>
        <dbReference type="ARBA" id="ARBA00007119"/>
    </source>
</evidence>
<protein>
    <recommendedName>
        <fullName evidence="5">Indoleamine 2,3-dioxygenase</fullName>
        <ecNumber evidence="5">1.13.11.52</ecNumber>
    </recommendedName>
</protein>
<name>A0A1V6TW93_9EURO</name>
<keyword evidence="4 5" id="KW-0349">Heme</keyword>
<evidence type="ECO:0000256" key="3">
    <source>
        <dbReference type="ARBA" id="ARBA00023004"/>
    </source>
</evidence>
<dbReference type="PANTHER" id="PTHR28657:SF10">
    <property type="entry name" value="INDOLEAMINE 2,3-DIOXYGENASE"/>
    <property type="match status" value="1"/>
</dbReference>
<dbReference type="EC" id="1.13.11.52" evidence="5"/>
<comment type="function">
    <text evidence="5">Produces N-formyl-kynurenine through the oxidation of tryptophan.</text>
</comment>
<dbReference type="PROSITE" id="PS00876">
    <property type="entry name" value="IDO_1"/>
    <property type="match status" value="1"/>
</dbReference>
<dbReference type="InterPro" id="IPR000898">
    <property type="entry name" value="Indolamine_dOase"/>
</dbReference>
<keyword evidence="5" id="KW-0560">Oxidoreductase</keyword>